<dbReference type="PANTHER" id="PTHR42939">
    <property type="entry name" value="ABC TRANSPORTER ATP-BINDING PROTEIN ALBC-RELATED"/>
    <property type="match status" value="1"/>
</dbReference>
<evidence type="ECO:0000313" key="5">
    <source>
        <dbReference type="EMBL" id="MEL3955960.1"/>
    </source>
</evidence>
<dbReference type="EMBL" id="JBBYAK010000001">
    <property type="protein sequence ID" value="MEL3955960.1"/>
    <property type="molecule type" value="Genomic_DNA"/>
</dbReference>
<feature type="domain" description="ABC transporter" evidence="4">
    <location>
        <begin position="4"/>
        <end position="213"/>
    </location>
</feature>
<proteinExistence type="predicted"/>
<evidence type="ECO:0000259" key="4">
    <source>
        <dbReference type="PROSITE" id="PS50893"/>
    </source>
</evidence>
<dbReference type="InterPro" id="IPR051782">
    <property type="entry name" value="ABC_Transporter_VariousFunc"/>
</dbReference>
<organism evidence="5 6">
    <name type="scientific">Caldifermentibacillus hisashii</name>
    <dbReference type="NCBI Taxonomy" id="996558"/>
    <lineage>
        <taxon>Bacteria</taxon>
        <taxon>Bacillati</taxon>
        <taxon>Bacillota</taxon>
        <taxon>Bacilli</taxon>
        <taxon>Bacillales</taxon>
        <taxon>Bacillaceae</taxon>
        <taxon>Caldifermentibacillus</taxon>
    </lineage>
</organism>
<dbReference type="GO" id="GO:0005524">
    <property type="term" value="F:ATP binding"/>
    <property type="evidence" value="ECO:0007669"/>
    <property type="project" value="UniProtKB-KW"/>
</dbReference>
<dbReference type="PROSITE" id="PS50893">
    <property type="entry name" value="ABC_TRANSPORTER_2"/>
    <property type="match status" value="1"/>
</dbReference>
<keyword evidence="2" id="KW-0547">Nucleotide-binding</keyword>
<keyword evidence="1" id="KW-0813">Transport</keyword>
<evidence type="ECO:0000256" key="1">
    <source>
        <dbReference type="ARBA" id="ARBA00022448"/>
    </source>
</evidence>
<dbReference type="InterPro" id="IPR003439">
    <property type="entry name" value="ABC_transporter-like_ATP-bd"/>
</dbReference>
<sequence length="213" mass="24098">MSLIEINQVNKSLKGLMIFENLNFNVKKGKTYGIIGPNGSGKSVLFKLICGFMFPDSGKIIVKGEELGTNKRFPSNFGIIIDRPGYIAGKTGFENLKALAMINNKINDERIKLTMQLLGLQPDAKQKVKNYSLGMKQKLAIAQAIMEDQQTLILDEPFNALDEDSLRNIRQLLLEFKKEGKTILLTSHNREDIELICDEVYKINNYQLERVTN</sequence>
<evidence type="ECO:0000313" key="6">
    <source>
        <dbReference type="Proteomes" id="UP001459714"/>
    </source>
</evidence>
<evidence type="ECO:0000256" key="2">
    <source>
        <dbReference type="ARBA" id="ARBA00022741"/>
    </source>
</evidence>
<protein>
    <submittedName>
        <fullName evidence="5">ATP-binding cassette domain-containing protein</fullName>
    </submittedName>
</protein>
<dbReference type="InterPro" id="IPR017871">
    <property type="entry name" value="ABC_transporter-like_CS"/>
</dbReference>
<keyword evidence="6" id="KW-1185">Reference proteome</keyword>
<gene>
    <name evidence="5" type="ORF">NST17_01800</name>
</gene>
<dbReference type="Gene3D" id="3.40.50.300">
    <property type="entry name" value="P-loop containing nucleotide triphosphate hydrolases"/>
    <property type="match status" value="1"/>
</dbReference>
<dbReference type="PROSITE" id="PS00211">
    <property type="entry name" value="ABC_TRANSPORTER_1"/>
    <property type="match status" value="1"/>
</dbReference>
<dbReference type="PANTHER" id="PTHR42939:SF1">
    <property type="entry name" value="ABC TRANSPORTER ATP-BINDING PROTEIN ALBC-RELATED"/>
    <property type="match status" value="1"/>
</dbReference>
<comment type="caution">
    <text evidence="5">The sequence shown here is derived from an EMBL/GenBank/DDBJ whole genome shotgun (WGS) entry which is preliminary data.</text>
</comment>
<dbReference type="Proteomes" id="UP001459714">
    <property type="component" value="Unassembled WGS sequence"/>
</dbReference>
<dbReference type="SMART" id="SM00382">
    <property type="entry name" value="AAA"/>
    <property type="match status" value="1"/>
</dbReference>
<evidence type="ECO:0000256" key="3">
    <source>
        <dbReference type="ARBA" id="ARBA00022840"/>
    </source>
</evidence>
<dbReference type="SUPFAM" id="SSF52540">
    <property type="entry name" value="P-loop containing nucleoside triphosphate hydrolases"/>
    <property type="match status" value="1"/>
</dbReference>
<reference evidence="5 6" key="1">
    <citation type="submission" date="2024-03" db="EMBL/GenBank/DDBJ databases">
        <title>Bacilli Hybrid Assemblies.</title>
        <authorList>
            <person name="Kovac J."/>
        </authorList>
    </citation>
    <scope>NUCLEOTIDE SEQUENCE [LARGE SCALE GENOMIC DNA]</scope>
    <source>
        <strain evidence="5 6">FSL M8-0022</strain>
    </source>
</reference>
<accession>A0ABU9JT10</accession>
<dbReference type="Pfam" id="PF00005">
    <property type="entry name" value="ABC_tran"/>
    <property type="match status" value="1"/>
</dbReference>
<dbReference type="InterPro" id="IPR003593">
    <property type="entry name" value="AAA+_ATPase"/>
</dbReference>
<name>A0ABU9JT10_9BACI</name>
<keyword evidence="3 5" id="KW-0067">ATP-binding</keyword>
<dbReference type="InterPro" id="IPR027417">
    <property type="entry name" value="P-loop_NTPase"/>
</dbReference>